<evidence type="ECO:0000313" key="4">
    <source>
        <dbReference type="EMBL" id="GIM76367.1"/>
    </source>
</evidence>
<evidence type="ECO:0000259" key="3">
    <source>
        <dbReference type="SMART" id="SM01043"/>
    </source>
</evidence>
<dbReference type="InterPro" id="IPR051677">
    <property type="entry name" value="AfsR-DnrI-RedD_regulator"/>
</dbReference>
<name>A0A919SRY0_9ACTN</name>
<feature type="domain" description="Bacterial transcriptional activator" evidence="3">
    <location>
        <begin position="94"/>
        <end position="233"/>
    </location>
</feature>
<dbReference type="Pfam" id="PF03704">
    <property type="entry name" value="BTAD"/>
    <property type="match status" value="1"/>
</dbReference>
<gene>
    <name evidence="4" type="ORF">Aau02nite_70500</name>
</gene>
<dbReference type="PANTHER" id="PTHR35807:SF1">
    <property type="entry name" value="TRANSCRIPTIONAL REGULATOR REDD"/>
    <property type="match status" value="1"/>
</dbReference>
<dbReference type="InterPro" id="IPR011990">
    <property type="entry name" value="TPR-like_helical_dom_sf"/>
</dbReference>
<sequence length="234" mass="25943">MLHEFSLHLTGAFQLCLDGRPVAVPHAVERLLAYLALTGRPVARSRVAGTLWRDSEEIRAAKCLRTALWRLQRVDAGIVTTADDRVGLGADVPVDVSELLGLAQSLVRDPVDPDALACLPRLLDGRDMLPDWDEDWIVLDRERYRLLRLEALESAATELLAQHRLPDALLVASAAVQSEPLRESARRLIVQIQLQQGNLVEALRSYQQFRALLGSEFGLEPSAAMQSLVTMLRA</sequence>
<dbReference type="EMBL" id="BOQL01000062">
    <property type="protein sequence ID" value="GIM76367.1"/>
    <property type="molecule type" value="Genomic_DNA"/>
</dbReference>
<evidence type="ECO:0000256" key="2">
    <source>
        <dbReference type="ARBA" id="ARBA00023163"/>
    </source>
</evidence>
<keyword evidence="5" id="KW-1185">Reference proteome</keyword>
<dbReference type="GO" id="GO:0003677">
    <property type="term" value="F:DNA binding"/>
    <property type="evidence" value="ECO:0007669"/>
    <property type="project" value="TreeGrafter"/>
</dbReference>
<dbReference type="InterPro" id="IPR005158">
    <property type="entry name" value="BTAD"/>
</dbReference>
<organism evidence="4 5">
    <name type="scientific">Actinoplanes auranticolor</name>
    <dbReference type="NCBI Taxonomy" id="47988"/>
    <lineage>
        <taxon>Bacteria</taxon>
        <taxon>Bacillati</taxon>
        <taxon>Actinomycetota</taxon>
        <taxon>Actinomycetes</taxon>
        <taxon>Micromonosporales</taxon>
        <taxon>Micromonosporaceae</taxon>
        <taxon>Actinoplanes</taxon>
    </lineage>
</organism>
<dbReference type="Proteomes" id="UP000681340">
    <property type="component" value="Unassembled WGS sequence"/>
</dbReference>
<dbReference type="SMART" id="SM01043">
    <property type="entry name" value="BTAD"/>
    <property type="match status" value="1"/>
</dbReference>
<dbReference type="Gene3D" id="1.25.40.10">
    <property type="entry name" value="Tetratricopeptide repeat domain"/>
    <property type="match status" value="1"/>
</dbReference>
<dbReference type="InterPro" id="IPR036388">
    <property type="entry name" value="WH-like_DNA-bd_sf"/>
</dbReference>
<evidence type="ECO:0000313" key="5">
    <source>
        <dbReference type="Proteomes" id="UP000681340"/>
    </source>
</evidence>
<comment type="caution">
    <text evidence="4">The sequence shown here is derived from an EMBL/GenBank/DDBJ whole genome shotgun (WGS) entry which is preliminary data.</text>
</comment>
<evidence type="ECO:0000256" key="1">
    <source>
        <dbReference type="ARBA" id="ARBA00023015"/>
    </source>
</evidence>
<protein>
    <recommendedName>
        <fullName evidence="3">Bacterial transcriptional activator domain-containing protein</fullName>
    </recommendedName>
</protein>
<keyword evidence="1" id="KW-0805">Transcription regulation</keyword>
<reference evidence="4" key="1">
    <citation type="submission" date="2021-03" db="EMBL/GenBank/DDBJ databases">
        <title>Whole genome shotgun sequence of Actinoplanes auranticolor NBRC 12245.</title>
        <authorList>
            <person name="Komaki H."/>
            <person name="Tamura T."/>
        </authorList>
    </citation>
    <scope>NUCLEOTIDE SEQUENCE</scope>
    <source>
        <strain evidence="4">NBRC 12245</strain>
    </source>
</reference>
<dbReference type="RefSeq" id="WP_212992913.1">
    <property type="nucleotide sequence ID" value="NZ_BAABEA010000023.1"/>
</dbReference>
<dbReference type="GO" id="GO:0006355">
    <property type="term" value="P:regulation of DNA-templated transcription"/>
    <property type="evidence" value="ECO:0007669"/>
    <property type="project" value="TreeGrafter"/>
</dbReference>
<dbReference type="SUPFAM" id="SSF48452">
    <property type="entry name" value="TPR-like"/>
    <property type="match status" value="1"/>
</dbReference>
<dbReference type="PANTHER" id="PTHR35807">
    <property type="entry name" value="TRANSCRIPTIONAL REGULATOR REDD-RELATED"/>
    <property type="match status" value="1"/>
</dbReference>
<proteinExistence type="predicted"/>
<accession>A0A919SRY0</accession>
<keyword evidence="2" id="KW-0804">Transcription</keyword>
<dbReference type="AlphaFoldDB" id="A0A919SRY0"/>
<dbReference type="Gene3D" id="1.10.10.10">
    <property type="entry name" value="Winged helix-like DNA-binding domain superfamily/Winged helix DNA-binding domain"/>
    <property type="match status" value="1"/>
</dbReference>